<accession>A0A0J9E302</accession>
<gene>
    <name evidence="6" type="ORF">AIOL_002045</name>
</gene>
<dbReference type="RefSeq" id="WP_049642870.1">
    <property type="nucleotide sequence ID" value="NZ_LFTY01000002.1"/>
</dbReference>
<sequence length="263" mass="28756">MDDGTRLDAKRKINIAGRQRMLSQRMTRAACFVAIGVAADQSEKIMRAAMAEFESARQSIRFGGGDMELMPEQSAPVLKELTEVDRLWPVVNRAILDVTEKGADVSDLAALSVDLLVQANDVVQALEVAYQDALEMPELARLINVSGRQRMLTQRATKEMCLIAAGADKDAMGAALGKTVSLFDRSLEGLRFGSQELDLIGAPTAELEFQLEHVAELWIPLQAIFLRVADGAAPTEAELLHVFDSIDQVLREANAAVQMYQAL</sequence>
<protein>
    <submittedName>
        <fullName evidence="6">Methyl-accepting chemotaxis protein</fullName>
    </submittedName>
</protein>
<evidence type="ECO:0000256" key="2">
    <source>
        <dbReference type="ARBA" id="ARBA00022692"/>
    </source>
</evidence>
<dbReference type="InterPro" id="IPR029095">
    <property type="entry name" value="NarX-like_N"/>
</dbReference>
<feature type="domain" description="NarX-like N-terminal" evidence="5">
    <location>
        <begin position="11"/>
        <end position="104"/>
    </location>
</feature>
<keyword evidence="2" id="KW-0812">Transmembrane</keyword>
<evidence type="ECO:0000259" key="5">
    <source>
        <dbReference type="Pfam" id="PF13675"/>
    </source>
</evidence>
<evidence type="ECO:0000313" key="7">
    <source>
        <dbReference type="Proteomes" id="UP000037178"/>
    </source>
</evidence>
<evidence type="ECO:0000313" key="6">
    <source>
        <dbReference type="EMBL" id="KMW57087.1"/>
    </source>
</evidence>
<comment type="caution">
    <text evidence="6">The sequence shown here is derived from an EMBL/GenBank/DDBJ whole genome shotgun (WGS) entry which is preliminary data.</text>
</comment>
<proteinExistence type="predicted"/>
<dbReference type="PATRIC" id="fig|1675527.3.peg.2152"/>
<keyword evidence="4" id="KW-0472">Membrane</keyword>
<feature type="domain" description="NarX-like N-terminal" evidence="5">
    <location>
        <begin position="140"/>
        <end position="225"/>
    </location>
</feature>
<evidence type="ECO:0000256" key="1">
    <source>
        <dbReference type="ARBA" id="ARBA00004141"/>
    </source>
</evidence>
<dbReference type="STRING" id="1675527.AIOL_002045"/>
<keyword evidence="7" id="KW-1185">Reference proteome</keyword>
<organism evidence="6 7">
    <name type="scientific">Candidatus Rhodobacter oscarellae</name>
    <dbReference type="NCBI Taxonomy" id="1675527"/>
    <lineage>
        <taxon>Bacteria</taxon>
        <taxon>Pseudomonadati</taxon>
        <taxon>Pseudomonadota</taxon>
        <taxon>Alphaproteobacteria</taxon>
        <taxon>Rhodobacterales</taxon>
        <taxon>Rhodobacter group</taxon>
        <taxon>Rhodobacter</taxon>
    </lineage>
</organism>
<dbReference type="Pfam" id="PF13675">
    <property type="entry name" value="PilJ"/>
    <property type="match status" value="2"/>
</dbReference>
<dbReference type="EMBL" id="LFTY01000002">
    <property type="protein sequence ID" value="KMW57087.1"/>
    <property type="molecule type" value="Genomic_DNA"/>
</dbReference>
<keyword evidence="3" id="KW-1133">Transmembrane helix</keyword>
<name>A0A0J9E302_9RHOB</name>
<dbReference type="Proteomes" id="UP000037178">
    <property type="component" value="Unassembled WGS sequence"/>
</dbReference>
<dbReference type="GO" id="GO:0016020">
    <property type="term" value="C:membrane"/>
    <property type="evidence" value="ECO:0007669"/>
    <property type="project" value="UniProtKB-SubCell"/>
</dbReference>
<reference evidence="6 7" key="1">
    <citation type="submission" date="2015-06" db="EMBL/GenBank/DDBJ databases">
        <title>Draft genome sequence of an Alphaproteobacteria species associated to the Mediterranean sponge Oscarella lobularis.</title>
        <authorList>
            <person name="Jourda C."/>
            <person name="Santini S."/>
            <person name="Claverie J.-M."/>
        </authorList>
    </citation>
    <scope>NUCLEOTIDE SEQUENCE [LARGE SCALE GENOMIC DNA]</scope>
    <source>
        <strain evidence="6">IGS</strain>
    </source>
</reference>
<comment type="subcellular location">
    <subcellularLocation>
        <location evidence="1">Membrane</location>
        <topology evidence="1">Multi-pass membrane protein</topology>
    </subcellularLocation>
</comment>
<evidence type="ECO:0000256" key="4">
    <source>
        <dbReference type="ARBA" id="ARBA00023136"/>
    </source>
</evidence>
<dbReference type="OrthoDB" id="952521at2"/>
<dbReference type="AlphaFoldDB" id="A0A0J9E302"/>
<evidence type="ECO:0000256" key="3">
    <source>
        <dbReference type="ARBA" id="ARBA00022989"/>
    </source>
</evidence>